<dbReference type="EMBL" id="FJ624468">
    <property type="protein sequence ID" value="ACM24224.1"/>
    <property type="molecule type" value="mRNA"/>
</dbReference>
<dbReference type="SMART" id="SM00460">
    <property type="entry name" value="TGc"/>
    <property type="match status" value="1"/>
</dbReference>
<dbReference type="PANTHER" id="PTHR11590">
    <property type="entry name" value="PROTEIN-GLUTAMINE GAMMA-GLUTAMYLTRANSFERASE"/>
    <property type="match status" value="1"/>
</dbReference>
<organism evidence="3">
    <name type="scientific">Physarum polycephalum</name>
    <name type="common">Many-headed slime mold</name>
    <name type="synonym">Badhamia polycephala</name>
    <dbReference type="NCBI Taxonomy" id="5791"/>
    <lineage>
        <taxon>Eukaryota</taxon>
        <taxon>Amoebozoa</taxon>
        <taxon>Evosea</taxon>
        <taxon>Eumycetozoa</taxon>
        <taxon>Myxogastria</taxon>
        <taxon>Myxogastromycetidae</taxon>
        <taxon>Physariida</taxon>
        <taxon>Physaraceae</taxon>
        <taxon>Physarum</taxon>
    </lineage>
</organism>
<dbReference type="InterPro" id="IPR013783">
    <property type="entry name" value="Ig-like_fold"/>
</dbReference>
<reference evidence="3" key="1">
    <citation type="submission" date="2008-12" db="EMBL/GenBank/DDBJ databases">
        <title>The coding region of transglutaminase for Physarum polycephalum ATCC 44490.</title>
        <authorList>
            <person name="Daniel A.M."/>
            <person name="Sharifudin S.A."/>
            <person name="Long K."/>
            <person name="Seng T.C."/>
        </authorList>
    </citation>
    <scope>NUCLEOTIDE SEQUENCE</scope>
    <source>
        <strain evidence="3">ATCC 44490</strain>
    </source>
</reference>
<sequence length="857" mass="94104">MTTVFFNEIHYENLGIDIKEGVEIAGPAGVNVDGWKIVIYDAHGAQKGELAIRGLLPNQQNGWGTLYVPVALPNLHGGNALALVNRRGEVSHFISWGGNITARDGPAAGRAAERISREETVFTPIGTSIQLVGTGNKYEDFRWDCPHFQTFGGVNRHQTFTRLVTPPAPVPVVPPPTHEVPPPVVPTPVAPSAPASPQVIQSIDLQVEKNRAAHHTDKIHAKGFFAIRRGQTFQISLVAPAEVTEASPRFTVYPETQNSYVINVGTKNVGDPDSEWFGYFTGHQNGATSVAVHIPGRAIVGQYTLSASGDGGKTWTPAEPIYILFNAWSKHDDVFLDDEAFRNEYVLNEDGFIWVGSYVNYSARPWSFSQFNTKSLQAALLLLQKIPVAERGDVVLVSRRLSALVNSNDDSGVLVGNWSSDFSGGTPPSAWTGSADILKEYLLNKQPVKYGQCWVYSGTFTTILRALGVPARSVTNFASAHDVPEPTYNRSVDKYYPRADGVTEDTDKTNDSVWNFHVWNDAWFARRDLKNSNYTGWQAVDATPQERSDRKFQMGPVPISAVKVGEKGINYDIDFVYSEVNADEKYYIADGRGGYRLVRTITDSVGKNISTKAVGTNARQDITLEYKYKENSVEERASHGADQAGPIQFAIEVDKTTKLGKTIHARLDIHPANGSGTVNVAWSAHIITYTGKPVTVLAKSSATVKVTKGTSANVPFELAPETYVPQELQGNQRNFIPRVRNSARNRPEHHRATGIRFVADDIQVTVEPAQLKSGTDGVANIEFYNPLQIVLHNLVLSVEGTDLTKVQRFKFPAVKPGETLKQQVQLHAWGPGKKTLIVLLDSDEINDLTGQAQVIVV</sequence>
<dbReference type="InterPro" id="IPR001102">
    <property type="entry name" value="Transglutaminase_N"/>
</dbReference>
<dbReference type="AlphaFoldDB" id="B9W0S9"/>
<dbReference type="Pfam" id="PF00868">
    <property type="entry name" value="Transglut_N"/>
    <property type="match status" value="1"/>
</dbReference>
<dbReference type="InterPro" id="IPR013808">
    <property type="entry name" value="Transglutaminase_AS"/>
</dbReference>
<dbReference type="InterPro" id="IPR050779">
    <property type="entry name" value="Transglutaminase"/>
</dbReference>
<evidence type="ECO:0000256" key="1">
    <source>
        <dbReference type="ARBA" id="ARBA00005968"/>
    </source>
</evidence>
<dbReference type="InterPro" id="IPR036985">
    <property type="entry name" value="Transglutaminase-like_sf"/>
</dbReference>
<dbReference type="Gene3D" id="3.90.260.10">
    <property type="entry name" value="Transglutaminase-like"/>
    <property type="match status" value="1"/>
</dbReference>
<dbReference type="Pfam" id="PF01841">
    <property type="entry name" value="Transglut_core"/>
    <property type="match status" value="1"/>
</dbReference>
<dbReference type="GO" id="GO:0003810">
    <property type="term" value="F:protein-glutamine gamma-glutamyltransferase activity"/>
    <property type="evidence" value="ECO:0007669"/>
    <property type="project" value="InterPro"/>
</dbReference>
<protein>
    <submittedName>
        <fullName evidence="3">Transglutaminase</fullName>
    </submittedName>
</protein>
<evidence type="ECO:0000313" key="3">
    <source>
        <dbReference type="EMBL" id="ACM24224.1"/>
    </source>
</evidence>
<dbReference type="InterPro" id="IPR014756">
    <property type="entry name" value="Ig_E-set"/>
</dbReference>
<accession>B9W0S9</accession>
<evidence type="ECO:0000259" key="2">
    <source>
        <dbReference type="SMART" id="SM00460"/>
    </source>
</evidence>
<dbReference type="SUPFAM" id="SSF81296">
    <property type="entry name" value="E set domains"/>
    <property type="match status" value="1"/>
</dbReference>
<name>B9W0S9_PHYPO</name>
<dbReference type="InterPro" id="IPR038765">
    <property type="entry name" value="Papain-like_cys_pep_sf"/>
</dbReference>
<dbReference type="Gene3D" id="2.60.40.10">
    <property type="entry name" value="Immunoglobulins"/>
    <property type="match status" value="3"/>
</dbReference>
<dbReference type="PROSITE" id="PS00547">
    <property type="entry name" value="TRANSGLUTAMINASES"/>
    <property type="match status" value="1"/>
</dbReference>
<comment type="similarity">
    <text evidence="1">Belongs to the transglutaminase superfamily. Transglutaminase family.</text>
</comment>
<proteinExistence type="evidence at transcript level"/>
<dbReference type="InterPro" id="IPR036238">
    <property type="entry name" value="Transglutaminase_C_sf"/>
</dbReference>
<dbReference type="InterPro" id="IPR002931">
    <property type="entry name" value="Transglutaminase-like"/>
</dbReference>
<feature type="domain" description="Transglutaminase-like" evidence="2">
    <location>
        <begin position="445"/>
        <end position="544"/>
    </location>
</feature>
<dbReference type="SUPFAM" id="SSF49309">
    <property type="entry name" value="Transglutaminase, two C-terminal domains"/>
    <property type="match status" value="2"/>
</dbReference>
<dbReference type="FunFam" id="3.90.260.10:FF:000002">
    <property type="entry name" value="Erythrocyte membrane protein band 4.2"/>
    <property type="match status" value="1"/>
</dbReference>
<dbReference type="PANTHER" id="PTHR11590:SF81">
    <property type="entry name" value="PROTEIN-GLUTAMINE GAMMA-GLUTAMYLTRANSFERASE K-LIKE ISOFORM X4"/>
    <property type="match status" value="1"/>
</dbReference>
<dbReference type="SUPFAM" id="SSF54001">
    <property type="entry name" value="Cysteine proteinases"/>
    <property type="match status" value="1"/>
</dbReference>